<dbReference type="AlphaFoldDB" id="A0A0E0BJX3"/>
<protein>
    <submittedName>
        <fullName evidence="3">Uncharacterized protein</fullName>
    </submittedName>
</protein>
<sequence length="210" mass="23635">MTAGWASIPLMFFRKASGTAFSTTNWSSFQLDRCRGVSFEDGVLNIPQILLYDNAERTFLNLMAFERLHPGAGNDVTSFVFFMDLLIDTAKDVALLRSKEIIKNGLGNDKVVADLISNTLTRGAIISKDNSLKDVIREVNAHYKKPWNKWRASFIHTYFINPWVFILLVAAVILLIATVMQTVYTILSTLLYPSTRTKISVAHTHAQGYI</sequence>
<keyword evidence="4" id="KW-1185">Reference proteome</keyword>
<dbReference type="Proteomes" id="UP000026961">
    <property type="component" value="Chromosome 11"/>
</dbReference>
<accession>A0A0E0BJX3</accession>
<dbReference type="PANTHER" id="PTHR31170:SF18">
    <property type="entry name" value="(WILD MALAYSIAN BANANA) HYPOTHETICAL PROTEIN"/>
    <property type="match status" value="1"/>
</dbReference>
<keyword evidence="1" id="KW-0812">Transmembrane</keyword>
<dbReference type="Pfam" id="PF03140">
    <property type="entry name" value="DUF247"/>
    <property type="match status" value="1"/>
</dbReference>
<dbReference type="EnsemblPlants" id="OGLUM11G15610.1">
    <property type="protein sequence ID" value="OGLUM11G15610.1"/>
    <property type="gene ID" value="OGLUM11G15610"/>
</dbReference>
<name>A0A0E0BJX3_9ORYZ</name>
<dbReference type="eggNOG" id="ENOG502QR4P">
    <property type="taxonomic scope" value="Eukaryota"/>
</dbReference>
<dbReference type="Gramene" id="OGLUM11G15610.1">
    <property type="protein sequence ID" value="OGLUM11G15610.1"/>
    <property type="gene ID" value="OGLUM11G15610"/>
</dbReference>
<reference evidence="3" key="1">
    <citation type="submission" date="2015-04" db="UniProtKB">
        <authorList>
            <consortium name="EnsemblPlants"/>
        </authorList>
    </citation>
    <scope>IDENTIFICATION</scope>
</reference>
<evidence type="ECO:0000313" key="3">
    <source>
        <dbReference type="EnsemblPlants" id="OGLUM11G15610.1"/>
    </source>
</evidence>
<dbReference type="STRING" id="40148.A0A0E0BJX3"/>
<organism evidence="3">
    <name type="scientific">Oryza glumipatula</name>
    <dbReference type="NCBI Taxonomy" id="40148"/>
    <lineage>
        <taxon>Eukaryota</taxon>
        <taxon>Viridiplantae</taxon>
        <taxon>Streptophyta</taxon>
        <taxon>Embryophyta</taxon>
        <taxon>Tracheophyta</taxon>
        <taxon>Spermatophyta</taxon>
        <taxon>Magnoliopsida</taxon>
        <taxon>Liliopsida</taxon>
        <taxon>Poales</taxon>
        <taxon>Poaceae</taxon>
        <taxon>BOP clade</taxon>
        <taxon>Oryzoideae</taxon>
        <taxon>Oryzeae</taxon>
        <taxon>Oryzinae</taxon>
        <taxon>Oryza</taxon>
    </lineage>
</organism>
<dbReference type="HOGENOM" id="CLU_020188_3_0_1"/>
<dbReference type="InterPro" id="IPR004158">
    <property type="entry name" value="DUF247_pln"/>
</dbReference>
<evidence type="ECO:0000313" key="4">
    <source>
        <dbReference type="Proteomes" id="UP000026961"/>
    </source>
</evidence>
<evidence type="ECO:0000256" key="2">
    <source>
        <dbReference type="SAM" id="SignalP"/>
    </source>
</evidence>
<reference evidence="3" key="2">
    <citation type="submission" date="2018-05" db="EMBL/GenBank/DDBJ databases">
        <title>OgluRS3 (Oryza glumaepatula Reference Sequence Version 3).</title>
        <authorList>
            <person name="Zhang J."/>
            <person name="Kudrna D."/>
            <person name="Lee S."/>
            <person name="Talag J."/>
            <person name="Welchert J."/>
            <person name="Wing R.A."/>
        </authorList>
    </citation>
    <scope>NUCLEOTIDE SEQUENCE [LARGE SCALE GENOMIC DNA]</scope>
</reference>
<feature type="signal peptide" evidence="2">
    <location>
        <begin position="1"/>
        <end position="18"/>
    </location>
</feature>
<feature type="transmembrane region" description="Helical" evidence="1">
    <location>
        <begin position="163"/>
        <end position="187"/>
    </location>
</feature>
<feature type="chain" id="PRO_5002354650" evidence="2">
    <location>
        <begin position="19"/>
        <end position="210"/>
    </location>
</feature>
<proteinExistence type="predicted"/>
<keyword evidence="1" id="KW-0472">Membrane</keyword>
<evidence type="ECO:0000256" key="1">
    <source>
        <dbReference type="SAM" id="Phobius"/>
    </source>
</evidence>
<keyword evidence="1" id="KW-1133">Transmembrane helix</keyword>
<keyword evidence="2" id="KW-0732">Signal</keyword>
<dbReference type="PANTHER" id="PTHR31170">
    <property type="entry name" value="BNAC04G53230D PROTEIN"/>
    <property type="match status" value="1"/>
</dbReference>